<name>A0AAE0TZC7_9PEZI</name>
<keyword evidence="4" id="KW-1185">Reference proteome</keyword>
<feature type="domain" description="Hpc2-related" evidence="2">
    <location>
        <begin position="551"/>
        <end position="592"/>
    </location>
</feature>
<evidence type="ECO:0000256" key="1">
    <source>
        <dbReference type="SAM" id="MobiDB-lite"/>
    </source>
</evidence>
<feature type="compositionally biased region" description="Pro residues" evidence="1">
    <location>
        <begin position="331"/>
        <end position="344"/>
    </location>
</feature>
<organism evidence="3 4">
    <name type="scientific">Podospora didyma</name>
    <dbReference type="NCBI Taxonomy" id="330526"/>
    <lineage>
        <taxon>Eukaryota</taxon>
        <taxon>Fungi</taxon>
        <taxon>Dikarya</taxon>
        <taxon>Ascomycota</taxon>
        <taxon>Pezizomycotina</taxon>
        <taxon>Sordariomycetes</taxon>
        <taxon>Sordariomycetidae</taxon>
        <taxon>Sordariales</taxon>
        <taxon>Podosporaceae</taxon>
        <taxon>Podospora</taxon>
    </lineage>
</organism>
<feature type="region of interest" description="Disordered" evidence="1">
    <location>
        <begin position="201"/>
        <end position="353"/>
    </location>
</feature>
<feature type="compositionally biased region" description="Basic and acidic residues" evidence="1">
    <location>
        <begin position="650"/>
        <end position="667"/>
    </location>
</feature>
<feature type="compositionally biased region" description="Low complexity" evidence="1">
    <location>
        <begin position="15"/>
        <end position="33"/>
    </location>
</feature>
<feature type="region of interest" description="Disordered" evidence="1">
    <location>
        <begin position="487"/>
        <end position="515"/>
    </location>
</feature>
<feature type="compositionally biased region" description="Low complexity" evidence="1">
    <location>
        <begin position="529"/>
        <end position="543"/>
    </location>
</feature>
<protein>
    <recommendedName>
        <fullName evidence="2">Hpc2-related domain-containing protein</fullName>
    </recommendedName>
</protein>
<proteinExistence type="predicted"/>
<feature type="region of interest" description="Disordered" evidence="1">
    <location>
        <begin position="594"/>
        <end position="677"/>
    </location>
</feature>
<evidence type="ECO:0000313" key="3">
    <source>
        <dbReference type="EMBL" id="KAK3385057.1"/>
    </source>
</evidence>
<dbReference type="Pfam" id="PF08729">
    <property type="entry name" value="HUN"/>
    <property type="match status" value="1"/>
</dbReference>
<reference evidence="3" key="2">
    <citation type="submission" date="2023-06" db="EMBL/GenBank/DDBJ databases">
        <authorList>
            <consortium name="Lawrence Berkeley National Laboratory"/>
            <person name="Haridas S."/>
            <person name="Hensen N."/>
            <person name="Bonometti L."/>
            <person name="Westerberg I."/>
            <person name="Brannstrom I.O."/>
            <person name="Guillou S."/>
            <person name="Cros-Aarteil S."/>
            <person name="Calhoun S."/>
            <person name="Kuo A."/>
            <person name="Mondo S."/>
            <person name="Pangilinan J."/>
            <person name="Riley R."/>
            <person name="LaButti K."/>
            <person name="Andreopoulos B."/>
            <person name="Lipzen A."/>
            <person name="Chen C."/>
            <person name="Yanf M."/>
            <person name="Daum C."/>
            <person name="Ng V."/>
            <person name="Clum A."/>
            <person name="Steindorff A."/>
            <person name="Ohm R."/>
            <person name="Martin F."/>
            <person name="Silar P."/>
            <person name="Natvig D."/>
            <person name="Lalanne C."/>
            <person name="Gautier V."/>
            <person name="Ament-velasquez S.L."/>
            <person name="Kruys A."/>
            <person name="Hutchinson M.I."/>
            <person name="Powell A.J."/>
            <person name="Barry K."/>
            <person name="Miller A.N."/>
            <person name="Grigoriev I.V."/>
            <person name="Debuchy R."/>
            <person name="Gladieux P."/>
            <person name="Thoren M.H."/>
            <person name="Johannesson H."/>
        </authorList>
    </citation>
    <scope>NUCLEOTIDE SEQUENCE</scope>
    <source>
        <strain evidence="3">CBS 232.78</strain>
    </source>
</reference>
<dbReference type="Proteomes" id="UP001285441">
    <property type="component" value="Unassembled WGS sequence"/>
</dbReference>
<dbReference type="AlphaFoldDB" id="A0AAE0TZC7"/>
<feature type="region of interest" description="Disordered" evidence="1">
    <location>
        <begin position="1"/>
        <end position="162"/>
    </location>
</feature>
<feature type="compositionally biased region" description="Gly residues" evidence="1">
    <location>
        <begin position="611"/>
        <end position="641"/>
    </location>
</feature>
<feature type="compositionally biased region" description="Polar residues" evidence="1">
    <location>
        <begin position="257"/>
        <end position="271"/>
    </location>
</feature>
<gene>
    <name evidence="3" type="ORF">B0H63DRAFT_178318</name>
</gene>
<reference evidence="3" key="1">
    <citation type="journal article" date="2023" name="Mol. Phylogenet. Evol.">
        <title>Genome-scale phylogeny and comparative genomics of the fungal order Sordariales.</title>
        <authorList>
            <person name="Hensen N."/>
            <person name="Bonometti L."/>
            <person name="Westerberg I."/>
            <person name="Brannstrom I.O."/>
            <person name="Guillou S."/>
            <person name="Cros-Aarteil S."/>
            <person name="Calhoun S."/>
            <person name="Haridas S."/>
            <person name="Kuo A."/>
            <person name="Mondo S."/>
            <person name="Pangilinan J."/>
            <person name="Riley R."/>
            <person name="LaButti K."/>
            <person name="Andreopoulos B."/>
            <person name="Lipzen A."/>
            <person name="Chen C."/>
            <person name="Yan M."/>
            <person name="Daum C."/>
            <person name="Ng V."/>
            <person name="Clum A."/>
            <person name="Steindorff A."/>
            <person name="Ohm R.A."/>
            <person name="Martin F."/>
            <person name="Silar P."/>
            <person name="Natvig D.O."/>
            <person name="Lalanne C."/>
            <person name="Gautier V."/>
            <person name="Ament-Velasquez S.L."/>
            <person name="Kruys A."/>
            <person name="Hutchinson M.I."/>
            <person name="Powell A.J."/>
            <person name="Barry K."/>
            <person name="Miller A.N."/>
            <person name="Grigoriev I.V."/>
            <person name="Debuchy R."/>
            <person name="Gladieux P."/>
            <person name="Hiltunen Thoren M."/>
            <person name="Johannesson H."/>
        </authorList>
    </citation>
    <scope>NUCLEOTIDE SEQUENCE</scope>
    <source>
        <strain evidence="3">CBS 232.78</strain>
    </source>
</reference>
<feature type="compositionally biased region" description="Acidic residues" evidence="1">
    <location>
        <begin position="502"/>
        <end position="513"/>
    </location>
</feature>
<sequence>MSVSGGRGTEMQHYSSSPSLSSPPSALSEPSSPTRFLNAGRANIEMDEIIVDPGAAPRFTLMQQQQQQHQHPAPPPDVPLTIAGLPKKRPGRKPGSTVKPKVPGDGSSTNADQPKQRRPRKPRDPNAPPVQRKRKAAATEGIDAPLDPERSFTGPPATRRPRVTALMLMRPSIPQEVRPAPSDPVFPQVLPKRESLVSMQSILNDDPPPKAPPPVPAPTPGRQMFDPIRGNYDPIRESMASRDPYGTGPLGSPRAPSHSQAVNRPSASPSIASLVDPQPAPNVMSPLPSHTYNPIPPVRFQETASLPPSPSHPPVRIPPQHTKPQIVEANRPPPPPAPPAPSSKPEPVKTTSSFTSMSIIPASAAAAISAAIPAPMQSKKVTAVVQQEREAHKKASSNSSSPKVNGLKDKDALPTIPASSERSILDFGKVNPGEETNAPSIVLHIPLNGETNKYVNFLRMAEERYGWDALHPRLAANRERKARIAAASAALEKSGSGRESGDEMEEENIESDAEVSNVEMSGVANGTTAAAAGATSGPEGAEGVPTKPARKKRNFKEDEYDKDDDFVDDSEMLWEEQAAASRDGFFVYSGPLIPEVEKPVAPVAPKRGRGGGRGSRGGGRGGAARGEGTGRGRGGGPGSRGGVTRKPRITKLEKEQRDREKTEREKLAQMSSKAGSSAYNLLPLSAAPAPGASAAPGVVL</sequence>
<feature type="region of interest" description="Disordered" evidence="1">
    <location>
        <begin position="382"/>
        <end position="414"/>
    </location>
</feature>
<accession>A0AAE0TZC7</accession>
<feature type="compositionally biased region" description="Pro residues" evidence="1">
    <location>
        <begin position="307"/>
        <end position="317"/>
    </location>
</feature>
<evidence type="ECO:0000313" key="4">
    <source>
        <dbReference type="Proteomes" id="UP001285441"/>
    </source>
</evidence>
<feature type="compositionally biased region" description="Pro residues" evidence="1">
    <location>
        <begin position="209"/>
        <end position="219"/>
    </location>
</feature>
<evidence type="ECO:0000259" key="2">
    <source>
        <dbReference type="Pfam" id="PF08729"/>
    </source>
</evidence>
<dbReference type="InterPro" id="IPR014840">
    <property type="entry name" value="HRD"/>
</dbReference>
<dbReference type="EMBL" id="JAULSW010000004">
    <property type="protein sequence ID" value="KAK3385057.1"/>
    <property type="molecule type" value="Genomic_DNA"/>
</dbReference>
<comment type="caution">
    <text evidence="3">The sequence shown here is derived from an EMBL/GenBank/DDBJ whole genome shotgun (WGS) entry which is preliminary data.</text>
</comment>
<feature type="region of interest" description="Disordered" evidence="1">
    <location>
        <begin position="529"/>
        <end position="564"/>
    </location>
</feature>